<evidence type="ECO:0000256" key="14">
    <source>
        <dbReference type="RuleBase" id="RU004208"/>
    </source>
</evidence>
<keyword evidence="10 15" id="KW-0413">Isomerase</keyword>
<keyword evidence="6 15" id="KW-0732">Signal</keyword>
<accession>A0AAN7WB42</accession>
<evidence type="ECO:0000256" key="6">
    <source>
        <dbReference type="ARBA" id="ARBA00022729"/>
    </source>
</evidence>
<keyword evidence="11 13" id="KW-0676">Redox-active center</keyword>
<evidence type="ECO:0000256" key="11">
    <source>
        <dbReference type="ARBA" id="ARBA00023284"/>
    </source>
</evidence>
<dbReference type="PANTHER" id="PTHR18929:SF132">
    <property type="entry name" value="PROTEIN DISULFIDE-ISOMERASE A3"/>
    <property type="match status" value="1"/>
</dbReference>
<dbReference type="InterPro" id="IPR017937">
    <property type="entry name" value="Thioredoxin_CS"/>
</dbReference>
<dbReference type="GO" id="GO:0015035">
    <property type="term" value="F:protein-disulfide reductase activity"/>
    <property type="evidence" value="ECO:0007669"/>
    <property type="project" value="UniProtKB-ARBA"/>
</dbReference>
<comment type="subcellular location">
    <subcellularLocation>
        <location evidence="3">Endoplasmic reticulum lumen</location>
    </subcellularLocation>
</comment>
<reference evidence="18" key="1">
    <citation type="submission" date="2023-08" db="EMBL/GenBank/DDBJ databases">
        <title>Black Yeasts Isolated from many extreme environments.</title>
        <authorList>
            <person name="Coleine C."/>
            <person name="Stajich J.E."/>
            <person name="Selbmann L."/>
        </authorList>
    </citation>
    <scope>NUCLEOTIDE SEQUENCE</scope>
    <source>
        <strain evidence="18">CCFEE 5810</strain>
    </source>
</reference>
<dbReference type="PRINTS" id="PR00421">
    <property type="entry name" value="THIOREDOXIN"/>
</dbReference>
<dbReference type="PANTHER" id="PTHR18929">
    <property type="entry name" value="PROTEIN DISULFIDE ISOMERASE"/>
    <property type="match status" value="1"/>
</dbReference>
<evidence type="ECO:0000259" key="17">
    <source>
        <dbReference type="PROSITE" id="PS51352"/>
    </source>
</evidence>
<dbReference type="EC" id="5.3.4.1" evidence="5 15"/>
<evidence type="ECO:0000256" key="5">
    <source>
        <dbReference type="ARBA" id="ARBA00012723"/>
    </source>
</evidence>
<evidence type="ECO:0000256" key="10">
    <source>
        <dbReference type="ARBA" id="ARBA00023235"/>
    </source>
</evidence>
<feature type="compositionally biased region" description="Low complexity" evidence="16">
    <location>
        <begin position="495"/>
        <end position="511"/>
    </location>
</feature>
<evidence type="ECO:0000256" key="12">
    <source>
        <dbReference type="ARBA" id="ARBA00039846"/>
    </source>
</evidence>
<dbReference type="PROSITE" id="PS00194">
    <property type="entry name" value="THIOREDOXIN_1"/>
    <property type="match status" value="2"/>
</dbReference>
<dbReference type="CDD" id="cd02982">
    <property type="entry name" value="PDI_b'_family"/>
    <property type="match status" value="1"/>
</dbReference>
<evidence type="ECO:0000256" key="2">
    <source>
        <dbReference type="ARBA" id="ARBA00002692"/>
    </source>
</evidence>
<dbReference type="CDD" id="cd02995">
    <property type="entry name" value="PDI_a_PDI_a'_C"/>
    <property type="match status" value="1"/>
</dbReference>
<sequence length="538" mass="57707">MRYNTLGLAGLAALAAASDVHDLTNESFEPFVNDHGLVLAEFFAPWCGHCKALAPEYEEAATELKAKDIALAKIDCTAEQELCQSFGVEGYPTLKVFRGPGNIQPYSGPRKAQAIVSYMTKQSLPSVSLLQSSDALEEFKTADKVVLVGYFSKDDKTSNATFEELADELRDSFLFGATDDAALAKAEGVTQPAVVLYKTFDEGKNTFEEGFTKDKLAEFAKTASTPLIGEVGPETYAGYMAAGIPLAYIFAETQEERDSLAKTLRPVAEKVKGKLNFATIDAKAFGQHAGNLNLEVGTWPAFAIQDTQKNQKFPFTSQGSASDLTEKKIGKFVDDFVSGAVEPSVKSEPIPEKQEGPVTVVVAKNYQDVVIDNDKDVLLEFYAPWCGHCKALAPKYDELAGMFKSHSDKVTIAKVDATLNDVPDEIQGFPTIKLFKAGSKDAPVDYSGSRTVEDLAAFIRDNGSFKIDVTGASGESAEGVETDHMPNQAPAATEKASSVASDASSGAAGAVKSKISEAAQVVKGAMLEDEDVEDHDEL</sequence>
<feature type="signal peptide" evidence="15">
    <location>
        <begin position="1"/>
        <end position="17"/>
    </location>
</feature>
<keyword evidence="9 13" id="KW-1015">Disulfide bond</keyword>
<dbReference type="FunFam" id="3.40.30.10:FF:000017">
    <property type="entry name" value="Protein disulfide-isomerase A4"/>
    <property type="match status" value="1"/>
</dbReference>
<feature type="chain" id="PRO_5042672340" description="Protein disulfide-isomerase" evidence="15">
    <location>
        <begin position="18"/>
        <end position="538"/>
    </location>
</feature>
<dbReference type="FunFam" id="3.40.30.10:FF:000185">
    <property type="entry name" value="Protein disulfide-isomerase"/>
    <property type="match status" value="1"/>
</dbReference>
<protein>
    <recommendedName>
        <fullName evidence="12 15">Protein disulfide-isomerase</fullName>
        <ecNumber evidence="5 15">5.3.4.1</ecNumber>
    </recommendedName>
</protein>
<evidence type="ECO:0000256" key="3">
    <source>
        <dbReference type="ARBA" id="ARBA00004319"/>
    </source>
</evidence>
<proteinExistence type="inferred from homology"/>
<evidence type="ECO:0000256" key="8">
    <source>
        <dbReference type="ARBA" id="ARBA00022824"/>
    </source>
</evidence>
<feature type="domain" description="Thioredoxin" evidence="17">
    <location>
        <begin position="327"/>
        <end position="464"/>
    </location>
</feature>
<dbReference type="InterPro" id="IPR005788">
    <property type="entry name" value="PDI_thioredoxin-like_dom"/>
</dbReference>
<dbReference type="GO" id="GO:0051082">
    <property type="term" value="F:unfolded protein binding"/>
    <property type="evidence" value="ECO:0007669"/>
    <property type="project" value="UniProtKB-ARBA"/>
</dbReference>
<dbReference type="InterPro" id="IPR036249">
    <property type="entry name" value="Thioredoxin-like_sf"/>
</dbReference>
<evidence type="ECO:0000256" key="13">
    <source>
        <dbReference type="PIRSR" id="PIRSR605792-51"/>
    </source>
</evidence>
<dbReference type="FunFam" id="3.40.30.10:FF:000154">
    <property type="entry name" value="Protein disulfide-isomerase"/>
    <property type="match status" value="1"/>
</dbReference>
<dbReference type="NCBIfam" id="TIGR01130">
    <property type="entry name" value="ER_PDI_fam"/>
    <property type="match status" value="1"/>
</dbReference>
<feature type="disulfide bond" description="Redox-active" evidence="13">
    <location>
        <begin position="386"/>
        <end position="389"/>
    </location>
</feature>
<dbReference type="FunFam" id="3.40.30.10:FF:000139">
    <property type="entry name" value="Protein disulfide-isomerase"/>
    <property type="match status" value="1"/>
</dbReference>
<comment type="caution">
    <text evidence="18">The sequence shown here is derived from an EMBL/GenBank/DDBJ whole genome shotgun (WGS) entry which is preliminary data.</text>
</comment>
<evidence type="ECO:0000256" key="16">
    <source>
        <dbReference type="SAM" id="MobiDB-lite"/>
    </source>
</evidence>
<keyword evidence="7" id="KW-0677">Repeat</keyword>
<evidence type="ECO:0000313" key="19">
    <source>
        <dbReference type="Proteomes" id="UP001310594"/>
    </source>
</evidence>
<dbReference type="GO" id="GO:0005788">
    <property type="term" value="C:endoplasmic reticulum lumen"/>
    <property type="evidence" value="ECO:0007669"/>
    <property type="project" value="UniProtKB-SubCell"/>
</dbReference>
<dbReference type="NCBIfam" id="TIGR01126">
    <property type="entry name" value="pdi_dom"/>
    <property type="match status" value="2"/>
</dbReference>
<comment type="similarity">
    <text evidence="4 14">Belongs to the protein disulfide isomerase family.</text>
</comment>
<evidence type="ECO:0000313" key="18">
    <source>
        <dbReference type="EMBL" id="KAK5699888.1"/>
    </source>
</evidence>
<feature type="region of interest" description="Disordered" evidence="16">
    <location>
        <begin position="470"/>
        <end position="511"/>
    </location>
</feature>
<dbReference type="Proteomes" id="UP001310594">
    <property type="component" value="Unassembled WGS sequence"/>
</dbReference>
<evidence type="ECO:0000256" key="15">
    <source>
        <dbReference type="RuleBase" id="RU361130"/>
    </source>
</evidence>
<keyword evidence="8" id="KW-0256">Endoplasmic reticulum</keyword>
<dbReference type="InterPro" id="IPR013766">
    <property type="entry name" value="Thioredoxin_domain"/>
</dbReference>
<dbReference type="GO" id="GO:0034976">
    <property type="term" value="P:response to endoplasmic reticulum stress"/>
    <property type="evidence" value="ECO:0007669"/>
    <property type="project" value="TreeGrafter"/>
</dbReference>
<comment type="function">
    <text evidence="2">Participates in the folding of proteins containing disulfide bonds, may be involved in glycosylation, prolyl hydroxylation and triglyceride transfer.</text>
</comment>
<dbReference type="GO" id="GO:0006457">
    <property type="term" value="P:protein folding"/>
    <property type="evidence" value="ECO:0007669"/>
    <property type="project" value="TreeGrafter"/>
</dbReference>
<feature type="disulfide bond" description="Redox-active" evidence="13">
    <location>
        <begin position="47"/>
        <end position="50"/>
    </location>
</feature>
<evidence type="ECO:0000256" key="7">
    <source>
        <dbReference type="ARBA" id="ARBA00022737"/>
    </source>
</evidence>
<feature type="domain" description="Thioredoxin" evidence="17">
    <location>
        <begin position="9"/>
        <end position="124"/>
    </location>
</feature>
<name>A0AAN7WB42_9PEZI</name>
<dbReference type="Gene3D" id="3.40.30.10">
    <property type="entry name" value="Glutaredoxin"/>
    <property type="match status" value="4"/>
</dbReference>
<evidence type="ECO:0000256" key="9">
    <source>
        <dbReference type="ARBA" id="ARBA00023157"/>
    </source>
</evidence>
<dbReference type="PROSITE" id="PS51352">
    <property type="entry name" value="THIOREDOXIN_2"/>
    <property type="match status" value="2"/>
</dbReference>
<organism evidence="18 19">
    <name type="scientific">Elasticomyces elasticus</name>
    <dbReference type="NCBI Taxonomy" id="574655"/>
    <lineage>
        <taxon>Eukaryota</taxon>
        <taxon>Fungi</taxon>
        <taxon>Dikarya</taxon>
        <taxon>Ascomycota</taxon>
        <taxon>Pezizomycotina</taxon>
        <taxon>Dothideomycetes</taxon>
        <taxon>Dothideomycetidae</taxon>
        <taxon>Mycosphaerellales</taxon>
        <taxon>Teratosphaeriaceae</taxon>
        <taxon>Elasticomyces</taxon>
    </lineage>
</organism>
<dbReference type="EMBL" id="JAVRQU010000008">
    <property type="protein sequence ID" value="KAK5699888.1"/>
    <property type="molecule type" value="Genomic_DNA"/>
</dbReference>
<evidence type="ECO:0000256" key="1">
    <source>
        <dbReference type="ARBA" id="ARBA00001182"/>
    </source>
</evidence>
<dbReference type="Pfam" id="PF13848">
    <property type="entry name" value="Thioredoxin_6"/>
    <property type="match status" value="1"/>
</dbReference>
<dbReference type="GO" id="GO:0003756">
    <property type="term" value="F:protein disulfide isomerase activity"/>
    <property type="evidence" value="ECO:0007669"/>
    <property type="project" value="UniProtKB-EC"/>
</dbReference>
<dbReference type="Pfam" id="PF00085">
    <property type="entry name" value="Thioredoxin"/>
    <property type="match status" value="2"/>
</dbReference>
<dbReference type="InterPro" id="IPR005792">
    <property type="entry name" value="Prot_disulphide_isomerase"/>
</dbReference>
<gene>
    <name evidence="18" type="primary">PDI1</name>
    <name evidence="18" type="ORF">LTR97_006022</name>
</gene>
<dbReference type="AlphaFoldDB" id="A0AAN7WB42"/>
<dbReference type="SUPFAM" id="SSF52833">
    <property type="entry name" value="Thioredoxin-like"/>
    <property type="match status" value="4"/>
</dbReference>
<evidence type="ECO:0000256" key="4">
    <source>
        <dbReference type="ARBA" id="ARBA00006347"/>
    </source>
</evidence>
<dbReference type="CDD" id="cd02981">
    <property type="entry name" value="PDI_b_family"/>
    <property type="match status" value="1"/>
</dbReference>
<dbReference type="CDD" id="cd02961">
    <property type="entry name" value="PDI_a_family"/>
    <property type="match status" value="1"/>
</dbReference>
<comment type="catalytic activity">
    <reaction evidence="1 15">
        <text>Catalyzes the rearrangement of -S-S- bonds in proteins.</text>
        <dbReference type="EC" id="5.3.4.1"/>
    </reaction>
</comment>